<comment type="caution">
    <text evidence="2">The sequence shown here is derived from an EMBL/GenBank/DDBJ whole genome shotgun (WGS) entry which is preliminary data.</text>
</comment>
<name>A0ABR8S733_9BURK</name>
<sequence>MNQPSSSPSLFGLSFGWAYALAAFTLTITSCLPLALLATMAGGGTGAERANALMAWLPIMAALVAIACAVFFFTTLRQRVGWQRHVLMAMWALSALGMVGWWKL</sequence>
<dbReference type="Proteomes" id="UP000634919">
    <property type="component" value="Unassembled WGS sequence"/>
</dbReference>
<gene>
    <name evidence="2" type="ORF">H9646_02190</name>
</gene>
<dbReference type="RefSeq" id="WP_191721678.1">
    <property type="nucleotide sequence ID" value="NZ_JACSQK010000001.1"/>
</dbReference>
<accession>A0ABR8S733</accession>
<keyword evidence="1" id="KW-1133">Transmembrane helix</keyword>
<dbReference type="EMBL" id="JACSQK010000001">
    <property type="protein sequence ID" value="MBD7959278.1"/>
    <property type="molecule type" value="Genomic_DNA"/>
</dbReference>
<proteinExistence type="predicted"/>
<feature type="transmembrane region" description="Helical" evidence="1">
    <location>
        <begin position="12"/>
        <end position="41"/>
    </location>
</feature>
<keyword evidence="3" id="KW-1185">Reference proteome</keyword>
<keyword evidence="1" id="KW-0812">Transmembrane</keyword>
<evidence type="ECO:0000313" key="3">
    <source>
        <dbReference type="Proteomes" id="UP000634919"/>
    </source>
</evidence>
<organism evidence="2 3">
    <name type="scientific">Comamonas avium</name>
    <dbReference type="NCBI Taxonomy" id="2762231"/>
    <lineage>
        <taxon>Bacteria</taxon>
        <taxon>Pseudomonadati</taxon>
        <taxon>Pseudomonadota</taxon>
        <taxon>Betaproteobacteria</taxon>
        <taxon>Burkholderiales</taxon>
        <taxon>Comamonadaceae</taxon>
        <taxon>Comamonas</taxon>
    </lineage>
</organism>
<protein>
    <submittedName>
        <fullName evidence="2">Uncharacterized protein</fullName>
    </submittedName>
</protein>
<keyword evidence="1" id="KW-0472">Membrane</keyword>
<feature type="transmembrane region" description="Helical" evidence="1">
    <location>
        <begin position="85"/>
        <end position="102"/>
    </location>
</feature>
<evidence type="ECO:0000313" key="2">
    <source>
        <dbReference type="EMBL" id="MBD7959278.1"/>
    </source>
</evidence>
<reference evidence="2 3" key="1">
    <citation type="submission" date="2020-08" db="EMBL/GenBank/DDBJ databases">
        <title>A Genomic Blueprint of the Chicken Gut Microbiome.</title>
        <authorList>
            <person name="Gilroy R."/>
            <person name="Ravi A."/>
            <person name="Getino M."/>
            <person name="Pursley I."/>
            <person name="Horton D.L."/>
            <person name="Alikhan N.-F."/>
            <person name="Baker D."/>
            <person name="Gharbi K."/>
            <person name="Hall N."/>
            <person name="Watson M."/>
            <person name="Adriaenssens E.M."/>
            <person name="Foster-Nyarko E."/>
            <person name="Jarju S."/>
            <person name="Secka A."/>
            <person name="Antonio M."/>
            <person name="Oren A."/>
            <person name="Chaudhuri R."/>
            <person name="La Ragione R.M."/>
            <person name="Hildebrand F."/>
            <person name="Pallen M.J."/>
        </authorList>
    </citation>
    <scope>NUCLEOTIDE SEQUENCE [LARGE SCALE GENOMIC DNA]</scope>
    <source>
        <strain evidence="2 3">Sa2CVA6</strain>
    </source>
</reference>
<feature type="transmembrane region" description="Helical" evidence="1">
    <location>
        <begin position="53"/>
        <end position="73"/>
    </location>
</feature>
<evidence type="ECO:0000256" key="1">
    <source>
        <dbReference type="SAM" id="Phobius"/>
    </source>
</evidence>